<dbReference type="InParanoid" id="A0A1P8B2Y0"/>
<dbReference type="Araport" id="AT2G02525"/>
<evidence type="ECO:0000313" key="2">
    <source>
        <dbReference type="Araport" id="AT2G02525"/>
    </source>
</evidence>
<evidence type="ECO:0000313" key="4">
    <source>
        <dbReference type="Proteomes" id="UP000006548"/>
    </source>
</evidence>
<feature type="signal peptide" evidence="1">
    <location>
        <begin position="1"/>
        <end position="26"/>
    </location>
</feature>
<dbReference type="RefSeq" id="NP_001325358.1">
    <property type="nucleotide sequence ID" value="NM_001335125.1"/>
</dbReference>
<keyword evidence="3" id="KW-0812">Transmembrane</keyword>
<dbReference type="KEGG" id="ath:AT2G02525"/>
<dbReference type="AlphaFoldDB" id="A0A1P8B2Y0"/>
<reference evidence="4" key="2">
    <citation type="journal article" date="2017" name="Plant J.">
        <title>Araport11: a complete reannotation of the Arabidopsis thaliana reference genome.</title>
        <authorList>
            <person name="Cheng C.Y."/>
            <person name="Krishnakumar V."/>
            <person name="Chan A.P."/>
            <person name="Thibaud-Nissen F."/>
            <person name="Schobel S."/>
            <person name="Town C.D."/>
        </authorList>
    </citation>
    <scope>GENOME REANNOTATION</scope>
    <source>
        <strain evidence="4">cv. Columbia</strain>
    </source>
</reference>
<keyword evidence="3" id="KW-0472">Membrane</keyword>
<reference evidence="3 4" key="1">
    <citation type="journal article" date="1999" name="Nature">
        <title>Sequence and analysis of chromosome 2 of the plant Arabidopsis thaliana.</title>
        <authorList>
            <person name="Lin X."/>
            <person name="Kaul S."/>
            <person name="Rounsley S."/>
            <person name="Shea T.P."/>
            <person name="Benito M.I."/>
            <person name="Town C.D."/>
            <person name="Fujii C.Y."/>
            <person name="Mason T."/>
            <person name="Bowman C.L."/>
            <person name="Barnstead M."/>
            <person name="Feldblyum T.V."/>
            <person name="Buell C.R."/>
            <person name="Ketchum K.A."/>
            <person name="Lee J."/>
            <person name="Ronning C.M."/>
            <person name="Koo H.L."/>
            <person name="Moffat K.S."/>
            <person name="Cronin L.A."/>
            <person name="Shen M."/>
            <person name="Pai G."/>
            <person name="Van Aken S."/>
            <person name="Umayam L."/>
            <person name="Tallon L.J."/>
            <person name="Gill J.E."/>
            <person name="Adams M.D."/>
            <person name="Carrera A.J."/>
            <person name="Creasy T.H."/>
            <person name="Goodman H.M."/>
            <person name="Somerville C.R."/>
            <person name="Copenhaver G.P."/>
            <person name="Preuss D."/>
            <person name="Nierman W.C."/>
            <person name="White O."/>
            <person name="Eisen J.A."/>
            <person name="Salzberg S.L."/>
            <person name="Fraser C.M."/>
            <person name="Venter J.C."/>
        </authorList>
    </citation>
    <scope>NUCLEOTIDE SEQUENCE [LARGE SCALE GENOMIC DNA]</scope>
    <source>
        <strain evidence="4">cv. Columbia</strain>
    </source>
</reference>
<sequence length="68" mass="7525">MKMIVKLSAIAMVVILLFLASGLAQARIDPFLQTNTKPILLTEQISHALNQYAKISADQTYWPPVLNA</sequence>
<dbReference type="Proteomes" id="UP000006548">
    <property type="component" value="Chromosome 2"/>
</dbReference>
<gene>
    <name evidence="2 3" type="ordered locus">At2g02525</name>
</gene>
<name>A0A1P8B2Y0_ARATH</name>
<feature type="chain" id="PRO_5010198850" evidence="1">
    <location>
        <begin position="27"/>
        <end position="68"/>
    </location>
</feature>
<protein>
    <submittedName>
        <fullName evidence="3">Transmembrane protein</fullName>
    </submittedName>
</protein>
<accession>A0A1P8B2Y0</accession>
<dbReference type="OMA" id="PVFATEH"/>
<dbReference type="EMBL" id="CP002685">
    <property type="protein sequence ID" value="ANM63256.1"/>
    <property type="molecule type" value="Genomic_DNA"/>
</dbReference>
<dbReference type="GeneID" id="28717518"/>
<evidence type="ECO:0000313" key="3">
    <source>
        <dbReference type="EMBL" id="ANM63256.1"/>
    </source>
</evidence>
<dbReference type="ExpressionAtlas" id="A0A1P8B2Y0">
    <property type="expression patterns" value="baseline and differential"/>
</dbReference>
<proteinExistence type="predicted"/>
<organism evidence="3 4">
    <name type="scientific">Arabidopsis thaliana</name>
    <name type="common">Mouse-ear cress</name>
    <dbReference type="NCBI Taxonomy" id="3702"/>
    <lineage>
        <taxon>Eukaryota</taxon>
        <taxon>Viridiplantae</taxon>
        <taxon>Streptophyta</taxon>
        <taxon>Embryophyta</taxon>
        <taxon>Tracheophyta</taxon>
        <taxon>Spermatophyta</taxon>
        <taxon>Magnoliopsida</taxon>
        <taxon>eudicotyledons</taxon>
        <taxon>Gunneridae</taxon>
        <taxon>Pentapetalae</taxon>
        <taxon>rosids</taxon>
        <taxon>malvids</taxon>
        <taxon>Brassicales</taxon>
        <taxon>Brassicaceae</taxon>
        <taxon>Camelineae</taxon>
        <taxon>Arabidopsis</taxon>
    </lineage>
</organism>
<keyword evidence="4" id="KW-1185">Reference proteome</keyword>
<keyword evidence="1" id="KW-0732">Signal</keyword>
<dbReference type="TAIR" id="AT2G02525"/>
<evidence type="ECO:0000256" key="1">
    <source>
        <dbReference type="SAM" id="SignalP"/>
    </source>
</evidence>